<dbReference type="Proteomes" id="UP000431826">
    <property type="component" value="Unassembled WGS sequence"/>
</dbReference>
<feature type="region of interest" description="Disordered" evidence="1">
    <location>
        <begin position="68"/>
        <end position="93"/>
    </location>
</feature>
<dbReference type="RefSeq" id="WP_159746455.1">
    <property type="nucleotide sequence ID" value="NZ_BLIR01000001.1"/>
</dbReference>
<organism evidence="2 3">
    <name type="scientific">Streptomyces tubercidicus</name>
    <dbReference type="NCBI Taxonomy" id="47759"/>
    <lineage>
        <taxon>Bacteria</taxon>
        <taxon>Bacillati</taxon>
        <taxon>Actinomycetota</taxon>
        <taxon>Actinomycetes</taxon>
        <taxon>Kitasatosporales</taxon>
        <taxon>Streptomycetaceae</taxon>
        <taxon>Streptomyces</taxon>
    </lineage>
</organism>
<protein>
    <recommendedName>
        <fullName evidence="4">Transposase IS4-like domain-containing protein</fullName>
    </recommendedName>
</protein>
<accession>A0A640UXX9</accession>
<sequence length="93" mass="10094">MRGCLLRAREKGGEATGPSPVDRRKTGNKHPLISDGDDIPFHVITTAANVNNVTQTLTLIDSVPPVAVRAGQPRKRPDALRGDKDYDSNPHRS</sequence>
<feature type="compositionally biased region" description="Basic and acidic residues" evidence="1">
    <location>
        <begin position="75"/>
        <end position="93"/>
    </location>
</feature>
<evidence type="ECO:0000313" key="3">
    <source>
        <dbReference type="Proteomes" id="UP000431826"/>
    </source>
</evidence>
<keyword evidence="3" id="KW-1185">Reference proteome</keyword>
<name>A0A640UXX9_9ACTN</name>
<evidence type="ECO:0000256" key="1">
    <source>
        <dbReference type="SAM" id="MobiDB-lite"/>
    </source>
</evidence>
<comment type="caution">
    <text evidence="2">The sequence shown here is derived from an EMBL/GenBank/DDBJ whole genome shotgun (WGS) entry which is preliminary data.</text>
</comment>
<dbReference type="GeneID" id="96286081"/>
<reference evidence="2 3" key="1">
    <citation type="submission" date="2019-12" db="EMBL/GenBank/DDBJ databases">
        <title>Whole genome shotgun sequence of Streptomyces tubercidicus NBRC 13090.</title>
        <authorList>
            <person name="Ichikawa N."/>
            <person name="Kimura A."/>
            <person name="Kitahashi Y."/>
            <person name="Komaki H."/>
            <person name="Tamura T."/>
        </authorList>
    </citation>
    <scope>NUCLEOTIDE SEQUENCE [LARGE SCALE GENOMIC DNA]</scope>
    <source>
        <strain evidence="2 3">NBRC 13090</strain>
    </source>
</reference>
<feature type="region of interest" description="Disordered" evidence="1">
    <location>
        <begin position="1"/>
        <end position="36"/>
    </location>
</feature>
<gene>
    <name evidence="2" type="ORF">Stube_50000</name>
</gene>
<evidence type="ECO:0000313" key="2">
    <source>
        <dbReference type="EMBL" id="GFE40327.1"/>
    </source>
</evidence>
<dbReference type="EMBL" id="BLIR01000001">
    <property type="protein sequence ID" value="GFE40327.1"/>
    <property type="molecule type" value="Genomic_DNA"/>
</dbReference>
<dbReference type="AlphaFoldDB" id="A0A640UXX9"/>
<proteinExistence type="predicted"/>
<dbReference type="OrthoDB" id="4546548at2"/>
<evidence type="ECO:0008006" key="4">
    <source>
        <dbReference type="Google" id="ProtNLM"/>
    </source>
</evidence>